<evidence type="ECO:0000256" key="5">
    <source>
        <dbReference type="ARBA" id="ARBA00023136"/>
    </source>
</evidence>
<dbReference type="RefSeq" id="WP_406697624.1">
    <property type="nucleotide sequence ID" value="NZ_CP155447.1"/>
</dbReference>
<organism evidence="8">
    <name type="scientific">Singulisphaera sp. Ch08</name>
    <dbReference type="NCBI Taxonomy" id="3120278"/>
    <lineage>
        <taxon>Bacteria</taxon>
        <taxon>Pseudomonadati</taxon>
        <taxon>Planctomycetota</taxon>
        <taxon>Planctomycetia</taxon>
        <taxon>Isosphaerales</taxon>
        <taxon>Isosphaeraceae</taxon>
        <taxon>Singulisphaera</taxon>
    </lineage>
</organism>
<dbReference type="InterPro" id="IPR010432">
    <property type="entry name" value="RDD"/>
</dbReference>
<reference evidence="8" key="1">
    <citation type="submission" date="2024-05" db="EMBL/GenBank/DDBJ databases">
        <title>Planctomycetes of the genus Singulisphaera possess chitinolytic capabilities.</title>
        <authorList>
            <person name="Ivanova A."/>
        </authorList>
    </citation>
    <scope>NUCLEOTIDE SEQUENCE</scope>
    <source>
        <strain evidence="8">Ch08T</strain>
    </source>
</reference>
<evidence type="ECO:0000256" key="3">
    <source>
        <dbReference type="ARBA" id="ARBA00022692"/>
    </source>
</evidence>
<keyword evidence="3 6" id="KW-0812">Transmembrane</keyword>
<accession>A0AAU7CHV6</accession>
<keyword evidence="2" id="KW-1003">Cell membrane</keyword>
<name>A0AAU7CHV6_9BACT</name>
<dbReference type="InterPro" id="IPR051791">
    <property type="entry name" value="Pra-immunoreactive"/>
</dbReference>
<evidence type="ECO:0000313" key="8">
    <source>
        <dbReference type="EMBL" id="XBH04825.1"/>
    </source>
</evidence>
<dbReference type="AlphaFoldDB" id="A0AAU7CHV6"/>
<feature type="transmembrane region" description="Helical" evidence="6">
    <location>
        <begin position="124"/>
        <end position="149"/>
    </location>
</feature>
<keyword evidence="4 6" id="KW-1133">Transmembrane helix</keyword>
<evidence type="ECO:0000256" key="1">
    <source>
        <dbReference type="ARBA" id="ARBA00004651"/>
    </source>
</evidence>
<dbReference type="Pfam" id="PF06271">
    <property type="entry name" value="RDD"/>
    <property type="match status" value="1"/>
</dbReference>
<evidence type="ECO:0000256" key="6">
    <source>
        <dbReference type="SAM" id="Phobius"/>
    </source>
</evidence>
<feature type="transmembrane region" description="Helical" evidence="6">
    <location>
        <begin position="68"/>
        <end position="89"/>
    </location>
</feature>
<comment type="subcellular location">
    <subcellularLocation>
        <location evidence="1">Cell membrane</location>
        <topology evidence="1">Multi-pass membrane protein</topology>
    </subcellularLocation>
</comment>
<evidence type="ECO:0000256" key="4">
    <source>
        <dbReference type="ARBA" id="ARBA00022989"/>
    </source>
</evidence>
<feature type="transmembrane region" description="Helical" evidence="6">
    <location>
        <begin position="35"/>
        <end position="56"/>
    </location>
</feature>
<dbReference type="EMBL" id="CP155447">
    <property type="protein sequence ID" value="XBH04825.1"/>
    <property type="molecule type" value="Genomic_DNA"/>
</dbReference>
<dbReference type="PANTHER" id="PTHR36115">
    <property type="entry name" value="PROLINE-RICH ANTIGEN HOMOLOG-RELATED"/>
    <property type="match status" value="1"/>
</dbReference>
<evidence type="ECO:0000256" key="2">
    <source>
        <dbReference type="ARBA" id="ARBA00022475"/>
    </source>
</evidence>
<keyword evidence="5 6" id="KW-0472">Membrane</keyword>
<dbReference type="GO" id="GO:0005886">
    <property type="term" value="C:plasma membrane"/>
    <property type="evidence" value="ECO:0007669"/>
    <property type="project" value="UniProtKB-SubCell"/>
</dbReference>
<evidence type="ECO:0000259" key="7">
    <source>
        <dbReference type="Pfam" id="PF06271"/>
    </source>
</evidence>
<sequence length="172" mass="18487">MSVDNPYAAPEADLSVVRDPATDCDLAKRSTRMVAAFLDGLIGVAFAIPISFLLGTWNYISVGQEPPLGITLAASVLGFLAFLLIHGSFLKANGQTFGKKMTGIRVADLDGNIPNFGKLILWRYLPISVAAVIPLIGPYLSVVNVLFIFRKDRRCLHDLIAGTKVVVAPESS</sequence>
<gene>
    <name evidence="8" type="ORF">V5E97_02050</name>
</gene>
<dbReference type="PANTHER" id="PTHR36115:SF4">
    <property type="entry name" value="MEMBRANE PROTEIN"/>
    <property type="match status" value="1"/>
</dbReference>
<protein>
    <submittedName>
        <fullName evidence="8">RDD family protein</fullName>
    </submittedName>
</protein>
<proteinExistence type="predicted"/>
<feature type="domain" description="RDD" evidence="7">
    <location>
        <begin position="27"/>
        <end position="162"/>
    </location>
</feature>